<protein>
    <submittedName>
        <fullName evidence="2">Phosphatase</fullName>
    </submittedName>
</protein>
<dbReference type="InterPro" id="IPR036412">
    <property type="entry name" value="HAD-like_sf"/>
</dbReference>
<sequence length="205" mass="23684">MNLEKPVVAIDIDGTLGDYHGHFLHFAEAWYGRPMPAADDINPGLPLHKFMRTSKATYRQCKLAYRQGGLERSMPVYPGAAELTRCLRKAGAEVWLCTTRPYLKLDTQSPNTQHWLRRNKIQFDHLLSGPHKYRDLVKQVGAQRVIGVLDDLPEMYEQAESLGLEPILRDQPYNRHVVFNRVKDLDIALIALRGRVFRWKEKNHV</sequence>
<dbReference type="EMBL" id="MN813687">
    <property type="protein sequence ID" value="QHB37484.1"/>
    <property type="molecule type" value="Genomic_DNA"/>
</dbReference>
<dbReference type="SUPFAM" id="SSF56784">
    <property type="entry name" value="HAD-like"/>
    <property type="match status" value="1"/>
</dbReference>
<dbReference type="GO" id="GO:0009264">
    <property type="term" value="P:deoxyribonucleotide catabolic process"/>
    <property type="evidence" value="ECO:0007669"/>
    <property type="project" value="InterPro"/>
</dbReference>
<dbReference type="GO" id="GO:0008253">
    <property type="term" value="F:5'-nucleotidase activity"/>
    <property type="evidence" value="ECO:0007669"/>
    <property type="project" value="InterPro"/>
</dbReference>
<accession>A0A6B9LI28</accession>
<reference evidence="2 3" key="1">
    <citation type="submission" date="2019-12" db="EMBL/GenBank/DDBJ databases">
        <authorList>
            <person name="Ayuk M.A."/>
            <person name="Robinson C.J."/>
            <person name="Anderson W.A."/>
            <person name="Ullah H."/>
            <person name="Gugssa A."/>
            <person name="Somiranjan G."/>
            <person name="Allen A."/>
            <person name="Lourds M.F."/>
            <person name="Quagraine B.K."/>
            <person name="Smith M."/>
            <person name="Moore M."/>
            <person name="Oliver J."/>
            <person name="Irabor E."/>
            <person name="Roy S.D."/>
            <person name="Bassey G."/>
            <person name="Louis B.N."/>
            <person name="Adu D."/>
            <person name="Akhimien C.E."/>
            <person name="Annor K."/>
            <person name="Archibald A."/>
            <person name="Ashagre K.C."/>
            <person name="Baity M.R."/>
            <person name="Barnes K.J."/>
            <person name="Barrios L.E."/>
            <person name="Black A.C."/>
            <person name="Bowen'Kauth M.S."/>
            <person name="Bowman K.N."/>
            <person name="Breaux D.L."/>
            <person name="Brooks J.A."/>
            <person name="Bwayili H.A."/>
            <person name="Caine T."/>
            <person name="Williams A.Y."/>
            <person name="Norris L.J."/>
            <person name="Nwozo E.O."/>
            <person name="Prosper P.L."/>
            <person name="Rankin N.A."/>
            <person name="Richardson K.M."/>
            <person name="Robinson D.M."/>
            <person name="Salters D.J."/>
            <person name="Savage M.A."/>
            <person name="Solomon S.M."/>
            <person name="Williams L.R."/>
            <person name="Curtis N."/>
            <person name="Garlena R.A."/>
            <person name="Russell D.A."/>
            <person name="Pope W.H."/>
            <person name="Jacobs-Sera D."/>
            <person name="Hatfull G.F."/>
        </authorList>
    </citation>
    <scope>NUCLEOTIDE SEQUENCE [LARGE SCALE GENOMIC DNA]</scope>
</reference>
<dbReference type="Gene3D" id="3.40.50.1000">
    <property type="entry name" value="HAD superfamily/HAD-like"/>
    <property type="match status" value="1"/>
</dbReference>
<dbReference type="GeneID" id="77924875"/>
<feature type="active site" description="Proton donor" evidence="1">
    <location>
        <position position="13"/>
    </location>
</feature>
<evidence type="ECO:0000313" key="3">
    <source>
        <dbReference type="Proteomes" id="UP000463915"/>
    </source>
</evidence>
<dbReference type="KEGG" id="vg:77924875"/>
<dbReference type="Pfam" id="PF06941">
    <property type="entry name" value="NT5C"/>
    <property type="match status" value="1"/>
</dbReference>
<keyword evidence="3" id="KW-1185">Reference proteome</keyword>
<dbReference type="Gene3D" id="1.10.40.40">
    <property type="entry name" value="Deoxyribonucleotidase, domain 2"/>
    <property type="match status" value="1"/>
</dbReference>
<dbReference type="RefSeq" id="YP_010649329.1">
    <property type="nucleotide sequence ID" value="NC_070765.1"/>
</dbReference>
<dbReference type="InterPro" id="IPR010708">
    <property type="entry name" value="5'(3')-deoxyribonucleotidase"/>
</dbReference>
<dbReference type="Proteomes" id="UP000463915">
    <property type="component" value="Segment"/>
</dbReference>
<dbReference type="InterPro" id="IPR023214">
    <property type="entry name" value="HAD_sf"/>
</dbReference>
<organism evidence="2 3">
    <name type="scientific">Mycobacterium phage Onyinye</name>
    <dbReference type="NCBI Taxonomy" id="2686235"/>
    <lineage>
        <taxon>Viruses</taxon>
        <taxon>Duplodnaviria</taxon>
        <taxon>Heunggongvirae</taxon>
        <taxon>Uroviricota</taxon>
        <taxon>Caudoviricetes</taxon>
        <taxon>Onyinyevirus</taxon>
        <taxon>Onyinyevirus onyinye</taxon>
    </lineage>
</organism>
<feature type="active site" description="Nucleophile" evidence="1">
    <location>
        <position position="11"/>
    </location>
</feature>
<proteinExistence type="predicted"/>
<evidence type="ECO:0000256" key="1">
    <source>
        <dbReference type="PIRSR" id="PIRSR610708-1"/>
    </source>
</evidence>
<gene>
    <name evidence="2" type="primary">80</name>
    <name evidence="2" type="ORF">SEA_ONYINYE_80</name>
</gene>
<evidence type="ECO:0000313" key="2">
    <source>
        <dbReference type="EMBL" id="QHB37484.1"/>
    </source>
</evidence>
<name>A0A6B9LI28_9CAUD</name>